<dbReference type="SUPFAM" id="SSF53850">
    <property type="entry name" value="Periplasmic binding protein-like II"/>
    <property type="match status" value="1"/>
</dbReference>
<proteinExistence type="predicted"/>
<dbReference type="KEGG" id="aft:BBF96_07560"/>
<protein>
    <recommendedName>
        <fullName evidence="8">Sugar ABC transporter substrate-binding protein</fullName>
    </recommendedName>
</protein>
<dbReference type="PANTHER" id="PTHR43649:SF33">
    <property type="entry name" value="POLYGALACTURONAN_RHAMNOGALACTURONAN-BINDING PROTEIN YTCQ"/>
    <property type="match status" value="1"/>
</dbReference>
<dbReference type="OrthoDB" id="383937at2"/>
<keyword evidence="5" id="KW-0449">Lipoprotein</keyword>
<dbReference type="CDD" id="cd13585">
    <property type="entry name" value="PBP2_TMBP_like"/>
    <property type="match status" value="1"/>
</dbReference>
<dbReference type="Gene3D" id="3.40.190.10">
    <property type="entry name" value="Periplasmic binding protein-like II"/>
    <property type="match status" value="1"/>
</dbReference>
<dbReference type="PANTHER" id="PTHR43649">
    <property type="entry name" value="ARABINOSE-BINDING PROTEIN-RELATED"/>
    <property type="match status" value="1"/>
</dbReference>
<dbReference type="RefSeq" id="WP_127016582.1">
    <property type="nucleotide sequence ID" value="NZ_CP016379.1"/>
</dbReference>
<dbReference type="InterPro" id="IPR050490">
    <property type="entry name" value="Bact_solute-bd_prot1"/>
</dbReference>
<keyword evidence="2" id="KW-0732">Signal</keyword>
<organism evidence="6 7">
    <name type="scientific">Anoxybacter fermentans</name>
    <dbReference type="NCBI Taxonomy" id="1323375"/>
    <lineage>
        <taxon>Bacteria</taxon>
        <taxon>Bacillati</taxon>
        <taxon>Bacillota</taxon>
        <taxon>Clostridia</taxon>
        <taxon>Halanaerobiales</taxon>
        <taxon>Anoxybacter</taxon>
    </lineage>
</organism>
<gene>
    <name evidence="6" type="ORF">BBF96_07560</name>
</gene>
<keyword evidence="7" id="KW-1185">Reference proteome</keyword>
<dbReference type="Proteomes" id="UP000267250">
    <property type="component" value="Chromosome"/>
</dbReference>
<keyword evidence="1" id="KW-1003">Cell membrane</keyword>
<evidence type="ECO:0000256" key="2">
    <source>
        <dbReference type="ARBA" id="ARBA00022729"/>
    </source>
</evidence>
<dbReference type="InterPro" id="IPR006059">
    <property type="entry name" value="SBP"/>
</dbReference>
<name>A0A3S9SYC3_9FIRM</name>
<evidence type="ECO:0000256" key="4">
    <source>
        <dbReference type="ARBA" id="ARBA00023139"/>
    </source>
</evidence>
<sequence length="412" mass="46975">MHKKIIGLIIFLVLLLNLCSLTVAAKKPVTITFATWSGVEEGKELQQIVDKINARHKDFQIKTIHIPGDYYTKLQVMIAGGTPPDIFYLSQEFVPDYASKWVLMNLTPILKKDPEIDLDDYYSAALETSRYQGQLYGLPWIYQPFILYYNKDLFDKFNVPYPKSCMSWEQFVDLAQKMTKDVDNDGRIDYYGFVQQGTPELWIWQNGGHIISSDRQTALLDQPEALGGVKFFHDIIHKYKITPSMATISEQGFADLFKTGKVAMFIGGAADGFYDLNFNVGAVEVPQGKVKATFSWTASLVISSSTKHKKLAYQAWKELLDGIQHWKIAPPRKSLMAKLKEIEPRLTPDREEAIRNSMAYARGFTNVVGQSQISRILWEEMSQPIWLGKKTPEEAVKIAARKINEVLKENQE</sequence>
<accession>A0A3S9SYC3</accession>
<evidence type="ECO:0000313" key="6">
    <source>
        <dbReference type="EMBL" id="AZR73254.1"/>
    </source>
</evidence>
<keyword evidence="4" id="KW-0564">Palmitate</keyword>
<evidence type="ECO:0008006" key="8">
    <source>
        <dbReference type="Google" id="ProtNLM"/>
    </source>
</evidence>
<evidence type="ECO:0000256" key="5">
    <source>
        <dbReference type="ARBA" id="ARBA00023288"/>
    </source>
</evidence>
<reference evidence="6 7" key="1">
    <citation type="submission" date="2016-07" db="EMBL/GenBank/DDBJ databases">
        <title>Genome and transcriptome analysis of iron-reducing fermentative bacteria Anoxybacter fermentans.</title>
        <authorList>
            <person name="Zeng X."/>
            <person name="Shao Z."/>
        </authorList>
    </citation>
    <scope>NUCLEOTIDE SEQUENCE [LARGE SCALE GENOMIC DNA]</scope>
    <source>
        <strain evidence="6 7">DY22613</strain>
    </source>
</reference>
<dbReference type="EMBL" id="CP016379">
    <property type="protein sequence ID" value="AZR73254.1"/>
    <property type="molecule type" value="Genomic_DNA"/>
</dbReference>
<evidence type="ECO:0000313" key="7">
    <source>
        <dbReference type="Proteomes" id="UP000267250"/>
    </source>
</evidence>
<evidence type="ECO:0000256" key="1">
    <source>
        <dbReference type="ARBA" id="ARBA00022475"/>
    </source>
</evidence>
<evidence type="ECO:0000256" key="3">
    <source>
        <dbReference type="ARBA" id="ARBA00023136"/>
    </source>
</evidence>
<keyword evidence="3" id="KW-0472">Membrane</keyword>
<dbReference type="AlphaFoldDB" id="A0A3S9SYC3"/>
<dbReference type="Pfam" id="PF01547">
    <property type="entry name" value="SBP_bac_1"/>
    <property type="match status" value="1"/>
</dbReference>